<proteinExistence type="predicted"/>
<sequence>MMRLAKVFIEVERRHRSSSISNFGYRKSWHLEVVVASSRSTCYKTKVPPRRVNVKQAHHLVLTAPIESSYPFSRSSEVQVIPGNFHRRVIG</sequence>
<organism evidence="1 2">
    <name type="scientific">Populus alba x Populus x berolinensis</name>
    <dbReference type="NCBI Taxonomy" id="444605"/>
    <lineage>
        <taxon>Eukaryota</taxon>
        <taxon>Viridiplantae</taxon>
        <taxon>Streptophyta</taxon>
        <taxon>Embryophyta</taxon>
        <taxon>Tracheophyta</taxon>
        <taxon>Spermatophyta</taxon>
        <taxon>Magnoliopsida</taxon>
        <taxon>eudicotyledons</taxon>
        <taxon>Gunneridae</taxon>
        <taxon>Pentapetalae</taxon>
        <taxon>rosids</taxon>
        <taxon>fabids</taxon>
        <taxon>Malpighiales</taxon>
        <taxon>Salicaceae</taxon>
        <taxon>Saliceae</taxon>
        <taxon>Populus</taxon>
    </lineage>
</organism>
<dbReference type="Proteomes" id="UP001164929">
    <property type="component" value="Chromosome 10"/>
</dbReference>
<name>A0AAD6MDB7_9ROSI</name>
<evidence type="ECO:0000313" key="2">
    <source>
        <dbReference type="Proteomes" id="UP001164929"/>
    </source>
</evidence>
<reference evidence="1" key="1">
    <citation type="journal article" date="2023" name="Mol. Ecol. Resour.">
        <title>Chromosome-level genome assembly of a triploid poplar Populus alba 'Berolinensis'.</title>
        <authorList>
            <person name="Chen S."/>
            <person name="Yu Y."/>
            <person name="Wang X."/>
            <person name="Wang S."/>
            <person name="Zhang T."/>
            <person name="Zhou Y."/>
            <person name="He R."/>
            <person name="Meng N."/>
            <person name="Wang Y."/>
            <person name="Liu W."/>
            <person name="Liu Z."/>
            <person name="Liu J."/>
            <person name="Guo Q."/>
            <person name="Huang H."/>
            <person name="Sederoff R.R."/>
            <person name="Wang G."/>
            <person name="Qu G."/>
            <person name="Chen S."/>
        </authorList>
    </citation>
    <scope>NUCLEOTIDE SEQUENCE</scope>
    <source>
        <strain evidence="1">SC-2020</strain>
    </source>
</reference>
<keyword evidence="2" id="KW-1185">Reference proteome</keyword>
<evidence type="ECO:0000313" key="1">
    <source>
        <dbReference type="EMBL" id="KAJ6982845.1"/>
    </source>
</evidence>
<gene>
    <name evidence="1" type="ORF">NC653_025838</name>
</gene>
<dbReference type="AlphaFoldDB" id="A0AAD6MDB7"/>
<protein>
    <submittedName>
        <fullName evidence="1">Uncharacterized protein</fullName>
    </submittedName>
</protein>
<comment type="caution">
    <text evidence="1">The sequence shown here is derived from an EMBL/GenBank/DDBJ whole genome shotgun (WGS) entry which is preliminary data.</text>
</comment>
<accession>A0AAD6MDB7</accession>
<dbReference type="EMBL" id="JAQIZT010000010">
    <property type="protein sequence ID" value="KAJ6982845.1"/>
    <property type="molecule type" value="Genomic_DNA"/>
</dbReference>